<evidence type="ECO:0000256" key="2">
    <source>
        <dbReference type="SAM" id="Phobius"/>
    </source>
</evidence>
<feature type="transmembrane region" description="Helical" evidence="2">
    <location>
        <begin position="245"/>
        <end position="266"/>
    </location>
</feature>
<keyword evidence="2" id="KW-0812">Transmembrane</keyword>
<feature type="compositionally biased region" description="Basic residues" evidence="1">
    <location>
        <begin position="73"/>
        <end position="84"/>
    </location>
</feature>
<organism evidence="3 4">
    <name type="scientific">Actinomyces israelii</name>
    <dbReference type="NCBI Taxonomy" id="1659"/>
    <lineage>
        <taxon>Bacteria</taxon>
        <taxon>Bacillati</taxon>
        <taxon>Actinomycetota</taxon>
        <taxon>Actinomycetes</taxon>
        <taxon>Actinomycetales</taxon>
        <taxon>Actinomycetaceae</taxon>
        <taxon>Actinomyces</taxon>
    </lineage>
</organism>
<dbReference type="EMBL" id="JAPTMY010000035">
    <property type="protein sequence ID" value="MCZ0858987.1"/>
    <property type="molecule type" value="Genomic_DNA"/>
</dbReference>
<dbReference type="Proteomes" id="UP001072034">
    <property type="component" value="Unassembled WGS sequence"/>
</dbReference>
<keyword evidence="4" id="KW-1185">Reference proteome</keyword>
<feature type="region of interest" description="Disordered" evidence="1">
    <location>
        <begin position="1"/>
        <end position="84"/>
    </location>
</feature>
<feature type="compositionally biased region" description="Basic and acidic residues" evidence="1">
    <location>
        <begin position="51"/>
        <end position="72"/>
    </location>
</feature>
<feature type="compositionally biased region" description="Basic and acidic residues" evidence="1">
    <location>
        <begin position="1"/>
        <end position="34"/>
    </location>
</feature>
<evidence type="ECO:0000256" key="1">
    <source>
        <dbReference type="SAM" id="MobiDB-lite"/>
    </source>
</evidence>
<comment type="caution">
    <text evidence="3">The sequence shown here is derived from an EMBL/GenBank/DDBJ whole genome shotgun (WGS) entry which is preliminary data.</text>
</comment>
<name>A0ABT4ICM3_9ACTO</name>
<evidence type="ECO:0000313" key="3">
    <source>
        <dbReference type="EMBL" id="MCZ0858987.1"/>
    </source>
</evidence>
<gene>
    <name evidence="3" type="ORF">OHJ16_13150</name>
</gene>
<evidence type="ECO:0000313" key="4">
    <source>
        <dbReference type="Proteomes" id="UP001072034"/>
    </source>
</evidence>
<keyword evidence="2" id="KW-1133">Transmembrane helix</keyword>
<feature type="transmembrane region" description="Helical" evidence="2">
    <location>
        <begin position="156"/>
        <end position="180"/>
    </location>
</feature>
<protein>
    <submittedName>
        <fullName evidence="3">Uncharacterized protein</fullName>
    </submittedName>
</protein>
<sequence length="281" mass="30873">MGIVIRDQEKKPEPSSDSAKEPRRPSTPVKEPRRPGIPKRKPEPPGTPGEKSPETPDDRTSPESSRPKESRRPQRIRRSSIRRKKRRARKHVVIAQASLFIPFVLGVLLTVDRSAPARSCVAKDQYSALMAHLAPDDGQWTIIRLGASALQTVAPLLIMFVGFIALCCILQLPTFAYIGLRKGSPDRLLVEALRAMIALVTPVSLVLAFQHADVIPALQGCELPALTTSWFPWSPAPWFRTGMSWVLFIASTLLLTLAASIVAFMFSAPGPLLVGTGEDFD</sequence>
<keyword evidence="2" id="KW-0472">Membrane</keyword>
<feature type="transmembrane region" description="Helical" evidence="2">
    <location>
        <begin position="92"/>
        <end position="111"/>
    </location>
</feature>
<accession>A0ABT4ICM3</accession>
<dbReference type="RefSeq" id="WP_268918304.1">
    <property type="nucleotide sequence ID" value="NZ_CP124548.1"/>
</dbReference>
<reference evidence="3" key="1">
    <citation type="submission" date="2022-10" db="EMBL/GenBank/DDBJ databases">
        <title>Genome sequence of Actinomyces israelii ATCC 10048.</title>
        <authorList>
            <person name="Watt R.M."/>
            <person name="Tong W.M."/>
        </authorList>
    </citation>
    <scope>NUCLEOTIDE SEQUENCE</scope>
    <source>
        <strain evidence="3">ATCC 10048</strain>
    </source>
</reference>
<proteinExistence type="predicted"/>